<sequence length="77" mass="9042">MYTVLNSWKGVIAYFLAFFIIAKNIDEFDCALKFTLSKMTKQVKFPKKPVENAFHFAIFVLMYLNPEKNRDTVVDLK</sequence>
<gene>
    <name evidence="1" type="ORF">T4A_5878</name>
</gene>
<evidence type="ECO:0000313" key="1">
    <source>
        <dbReference type="EMBL" id="KRY73797.1"/>
    </source>
</evidence>
<dbReference type="EMBL" id="JYDR01000031">
    <property type="protein sequence ID" value="KRY73797.1"/>
    <property type="molecule type" value="Genomic_DNA"/>
</dbReference>
<dbReference type="AlphaFoldDB" id="A0A0V1EIZ7"/>
<organism evidence="1 2">
    <name type="scientific">Trichinella pseudospiralis</name>
    <name type="common">Parasitic roundworm</name>
    <dbReference type="NCBI Taxonomy" id="6337"/>
    <lineage>
        <taxon>Eukaryota</taxon>
        <taxon>Metazoa</taxon>
        <taxon>Ecdysozoa</taxon>
        <taxon>Nematoda</taxon>
        <taxon>Enoplea</taxon>
        <taxon>Dorylaimia</taxon>
        <taxon>Trichinellida</taxon>
        <taxon>Trichinellidae</taxon>
        <taxon>Trichinella</taxon>
    </lineage>
</organism>
<reference evidence="1 2" key="1">
    <citation type="submission" date="2015-01" db="EMBL/GenBank/DDBJ databases">
        <title>Evolution of Trichinella species and genotypes.</title>
        <authorList>
            <person name="Korhonen P.K."/>
            <person name="Edoardo P."/>
            <person name="Giuseppe L.R."/>
            <person name="Gasser R.B."/>
        </authorList>
    </citation>
    <scope>NUCLEOTIDE SEQUENCE [LARGE SCALE GENOMIC DNA]</scope>
    <source>
        <strain evidence="1">ISS13</strain>
    </source>
</reference>
<name>A0A0V1EIZ7_TRIPS</name>
<comment type="caution">
    <text evidence="1">The sequence shown here is derived from an EMBL/GenBank/DDBJ whole genome shotgun (WGS) entry which is preliminary data.</text>
</comment>
<evidence type="ECO:0000313" key="2">
    <source>
        <dbReference type="Proteomes" id="UP000054632"/>
    </source>
</evidence>
<accession>A0A0V1EIZ7</accession>
<dbReference type="Proteomes" id="UP000054632">
    <property type="component" value="Unassembled WGS sequence"/>
</dbReference>
<proteinExistence type="predicted"/>
<protein>
    <submittedName>
        <fullName evidence="1">Uncharacterized protein</fullName>
    </submittedName>
</protein>